<dbReference type="Gene3D" id="1.10.10.10">
    <property type="entry name" value="Winged helix-like DNA-binding domain superfamily/Winged helix DNA-binding domain"/>
    <property type="match status" value="1"/>
</dbReference>
<protein>
    <submittedName>
        <fullName evidence="5">GntR family transcriptional regulator</fullName>
    </submittedName>
</protein>
<dbReference type="SUPFAM" id="SSF46785">
    <property type="entry name" value="Winged helix' DNA-binding domain"/>
    <property type="match status" value="1"/>
</dbReference>
<dbReference type="SMART" id="SM00345">
    <property type="entry name" value="HTH_GNTR"/>
    <property type="match status" value="1"/>
</dbReference>
<dbReference type="SUPFAM" id="SSF64288">
    <property type="entry name" value="Chorismate lyase-like"/>
    <property type="match status" value="1"/>
</dbReference>
<dbReference type="Pfam" id="PF00392">
    <property type="entry name" value="GntR"/>
    <property type="match status" value="1"/>
</dbReference>
<dbReference type="PANTHER" id="PTHR44846:SF16">
    <property type="entry name" value="TRANSCRIPTIONAL REGULATOR PHNF-RELATED"/>
    <property type="match status" value="1"/>
</dbReference>
<dbReference type="InterPro" id="IPR000524">
    <property type="entry name" value="Tscrpt_reg_HTH_GntR"/>
</dbReference>
<dbReference type="PANTHER" id="PTHR44846">
    <property type="entry name" value="MANNOSYL-D-GLYCERATE TRANSPORT/METABOLISM SYSTEM REPRESSOR MNGR-RELATED"/>
    <property type="match status" value="1"/>
</dbReference>
<sequence>MAVSQVPEVPQALPASSSALLYGRTAARLVDDLVAGGLRPGDRLPSERLLSEHYRVSRATMRAALTQLAEQGVVTPSPARGWFVADLTASGDRTPRPGDGRPAGHVIQGFADYAATHGLSTRAVVLESRVRPCSIAEAENLRTAPGAELFEMRRLRYLDGLVVVLEHNRLPLAPCPGLATTDFSTASLYATLRAADPPQLPRVAQYTVEARQPSEEERRLLEIDGMIPILEATQLAFNQDGRPIEYTVASYRGDRYRFRGSITD</sequence>
<dbReference type="InterPro" id="IPR050679">
    <property type="entry name" value="Bact_HTH_transcr_reg"/>
</dbReference>
<reference evidence="5 6" key="1">
    <citation type="submission" date="2024-09" db="EMBL/GenBank/DDBJ databases">
        <authorList>
            <person name="Sun Q."/>
            <person name="Mori K."/>
        </authorList>
    </citation>
    <scope>NUCLEOTIDE SEQUENCE [LARGE SCALE GENOMIC DNA]</scope>
    <source>
        <strain evidence="5 6">TBRC 2205</strain>
    </source>
</reference>
<dbReference type="InterPro" id="IPR036388">
    <property type="entry name" value="WH-like_DNA-bd_sf"/>
</dbReference>
<evidence type="ECO:0000256" key="1">
    <source>
        <dbReference type="ARBA" id="ARBA00023015"/>
    </source>
</evidence>
<dbReference type="InterPro" id="IPR036390">
    <property type="entry name" value="WH_DNA-bd_sf"/>
</dbReference>
<dbReference type="PRINTS" id="PR00035">
    <property type="entry name" value="HTHGNTR"/>
</dbReference>
<accession>A0ABV6NY61</accession>
<evidence type="ECO:0000313" key="5">
    <source>
        <dbReference type="EMBL" id="MFC0565726.1"/>
    </source>
</evidence>
<evidence type="ECO:0000256" key="3">
    <source>
        <dbReference type="ARBA" id="ARBA00023163"/>
    </source>
</evidence>
<feature type="domain" description="HTH gntR-type" evidence="4">
    <location>
        <begin position="19"/>
        <end position="87"/>
    </location>
</feature>
<dbReference type="Pfam" id="PF07702">
    <property type="entry name" value="UTRA"/>
    <property type="match status" value="1"/>
</dbReference>
<evidence type="ECO:0000259" key="4">
    <source>
        <dbReference type="PROSITE" id="PS50949"/>
    </source>
</evidence>
<dbReference type="RefSeq" id="WP_377339862.1">
    <property type="nucleotide sequence ID" value="NZ_JBHLUE010000012.1"/>
</dbReference>
<keyword evidence="2" id="KW-0238">DNA-binding</keyword>
<dbReference type="InterPro" id="IPR028978">
    <property type="entry name" value="Chorismate_lyase_/UTRA_dom_sf"/>
</dbReference>
<keyword evidence="3" id="KW-0804">Transcription</keyword>
<keyword evidence="6" id="KW-1185">Reference proteome</keyword>
<keyword evidence="1" id="KW-0805">Transcription regulation</keyword>
<dbReference type="Gene3D" id="3.40.1410.10">
    <property type="entry name" value="Chorismate lyase-like"/>
    <property type="match status" value="1"/>
</dbReference>
<gene>
    <name evidence="5" type="ORF">ACFFHU_16505</name>
</gene>
<proteinExistence type="predicted"/>
<comment type="caution">
    <text evidence="5">The sequence shown here is derived from an EMBL/GenBank/DDBJ whole genome shotgun (WGS) entry which is preliminary data.</text>
</comment>
<evidence type="ECO:0000256" key="2">
    <source>
        <dbReference type="ARBA" id="ARBA00023125"/>
    </source>
</evidence>
<dbReference type="EMBL" id="JBHLUE010000012">
    <property type="protein sequence ID" value="MFC0565726.1"/>
    <property type="molecule type" value="Genomic_DNA"/>
</dbReference>
<dbReference type="CDD" id="cd07377">
    <property type="entry name" value="WHTH_GntR"/>
    <property type="match status" value="1"/>
</dbReference>
<dbReference type="InterPro" id="IPR011663">
    <property type="entry name" value="UTRA"/>
</dbReference>
<dbReference type="Proteomes" id="UP001589894">
    <property type="component" value="Unassembled WGS sequence"/>
</dbReference>
<organism evidence="5 6">
    <name type="scientific">Plantactinospora siamensis</name>
    <dbReference type="NCBI Taxonomy" id="555372"/>
    <lineage>
        <taxon>Bacteria</taxon>
        <taxon>Bacillati</taxon>
        <taxon>Actinomycetota</taxon>
        <taxon>Actinomycetes</taxon>
        <taxon>Micromonosporales</taxon>
        <taxon>Micromonosporaceae</taxon>
        <taxon>Plantactinospora</taxon>
    </lineage>
</organism>
<evidence type="ECO:0000313" key="6">
    <source>
        <dbReference type="Proteomes" id="UP001589894"/>
    </source>
</evidence>
<dbReference type="PROSITE" id="PS50949">
    <property type="entry name" value="HTH_GNTR"/>
    <property type="match status" value="1"/>
</dbReference>
<name>A0ABV6NY61_9ACTN</name>
<dbReference type="SMART" id="SM00866">
    <property type="entry name" value="UTRA"/>
    <property type="match status" value="1"/>
</dbReference>